<evidence type="ECO:0000259" key="2">
    <source>
        <dbReference type="Pfam" id="PF13193"/>
    </source>
</evidence>
<dbReference type="EMBL" id="JACRJB010000007">
    <property type="protein sequence ID" value="MBI5128329.1"/>
    <property type="molecule type" value="Genomic_DNA"/>
</dbReference>
<dbReference type="PANTHER" id="PTHR43767">
    <property type="entry name" value="LONG-CHAIN-FATTY-ACID--COA LIGASE"/>
    <property type="match status" value="1"/>
</dbReference>
<dbReference type="InterPro" id="IPR025110">
    <property type="entry name" value="AMP-bd_C"/>
</dbReference>
<dbReference type="InterPro" id="IPR050237">
    <property type="entry name" value="ATP-dep_AMP-bd_enzyme"/>
</dbReference>
<feature type="domain" description="AMP-dependent synthetase/ligase" evidence="1">
    <location>
        <begin position="22"/>
        <end position="388"/>
    </location>
</feature>
<comment type="caution">
    <text evidence="3">The sequence shown here is derived from an EMBL/GenBank/DDBJ whole genome shotgun (WGS) entry which is preliminary data.</text>
</comment>
<proteinExistence type="predicted"/>
<dbReference type="Pfam" id="PF13193">
    <property type="entry name" value="AMP-binding_C"/>
    <property type="match status" value="1"/>
</dbReference>
<gene>
    <name evidence="3" type="ORF">HZA66_02710</name>
</gene>
<dbReference type="InterPro" id="IPR000873">
    <property type="entry name" value="AMP-dep_synth/lig_dom"/>
</dbReference>
<reference evidence="3" key="1">
    <citation type="submission" date="2020-07" db="EMBL/GenBank/DDBJ databases">
        <title>Huge and variable diversity of episymbiotic CPR bacteria and DPANN archaea in groundwater ecosystems.</title>
        <authorList>
            <person name="He C.Y."/>
            <person name="Keren R."/>
            <person name="Whittaker M."/>
            <person name="Farag I.F."/>
            <person name="Doudna J."/>
            <person name="Cate J.H.D."/>
            <person name="Banfield J.F."/>
        </authorList>
    </citation>
    <scope>NUCLEOTIDE SEQUENCE</scope>
    <source>
        <strain evidence="3">NC_groundwater_1818_Pr3_B-0.1um_66_35</strain>
    </source>
</reference>
<dbReference type="GO" id="GO:0016878">
    <property type="term" value="F:acid-thiol ligase activity"/>
    <property type="evidence" value="ECO:0007669"/>
    <property type="project" value="UniProtKB-ARBA"/>
</dbReference>
<dbReference type="Proteomes" id="UP000782519">
    <property type="component" value="Unassembled WGS sequence"/>
</dbReference>
<dbReference type="SUPFAM" id="SSF56801">
    <property type="entry name" value="Acetyl-CoA synthetase-like"/>
    <property type="match status" value="1"/>
</dbReference>
<dbReference type="PROSITE" id="PS00455">
    <property type="entry name" value="AMP_BINDING"/>
    <property type="match status" value="1"/>
</dbReference>
<sequence length="550" mass="60582">MTNSLRDLPFADWALDKVIAGRVASTPDRPFLQFGNDSVLTFAQVHALALRFASELAREGVGRGDRVAIFAGNSVEHIALWFAISLLGASDAPINPALRGRTLEHAINLVEPKLLVAEAPLLSTLAREGLDLGALRSVMWFGALDQDLPALAGIELKQLGSSEVEPRGIDLPSLSPADTMSILFTSGTTGPAKGVIVTHAQAYLTARQTVEGLWVEADDVYYCAHPLFHMSPRFCVVYAALLTGARICFDRQFAADRWIDRIRDSGATVTIGHGPLIEMIHQQPERPDDAQTKLTRLGTSPFPRHIAADFERRFGLKGIETWGMTEINIPCWHPHDEPLRPGAAGKIRHDWYEFQVVDGETDLPLPTGQVGEFIVRPKLPWIVTPGYFRNPEATAKAYRNFWFHTGDSGYVDADGWVYFVDRLGDRIRRRAENISSYDIEIAANGHPAVLESAAVGVPSGYSSDDDIKLSVVPRPGRAVDPAELLSYLAAELPHHMVPRYIECLDALPRTPTQKVRKAGLRESGVTASTWDRKQNNVALRNLIEGVAVER</sequence>
<dbReference type="InterPro" id="IPR045851">
    <property type="entry name" value="AMP-bd_C_sf"/>
</dbReference>
<dbReference type="Gene3D" id="3.30.300.30">
    <property type="match status" value="1"/>
</dbReference>
<dbReference type="Pfam" id="PF00501">
    <property type="entry name" value="AMP-binding"/>
    <property type="match status" value="1"/>
</dbReference>
<evidence type="ECO:0000313" key="4">
    <source>
        <dbReference type="Proteomes" id="UP000782519"/>
    </source>
</evidence>
<dbReference type="Gene3D" id="3.40.50.12780">
    <property type="entry name" value="N-terminal domain of ligase-like"/>
    <property type="match status" value="1"/>
</dbReference>
<evidence type="ECO:0000313" key="3">
    <source>
        <dbReference type="EMBL" id="MBI5128329.1"/>
    </source>
</evidence>
<evidence type="ECO:0000259" key="1">
    <source>
        <dbReference type="Pfam" id="PF00501"/>
    </source>
</evidence>
<protein>
    <submittedName>
        <fullName evidence="3">AMP-binding protein</fullName>
    </submittedName>
</protein>
<feature type="domain" description="AMP-binding enzyme C-terminal" evidence="2">
    <location>
        <begin position="439"/>
        <end position="514"/>
    </location>
</feature>
<accession>A0A933VT55</accession>
<organism evidence="3 4">
    <name type="scientific">Rhodopseudomonas palustris</name>
    <dbReference type="NCBI Taxonomy" id="1076"/>
    <lineage>
        <taxon>Bacteria</taxon>
        <taxon>Pseudomonadati</taxon>
        <taxon>Pseudomonadota</taxon>
        <taxon>Alphaproteobacteria</taxon>
        <taxon>Hyphomicrobiales</taxon>
        <taxon>Nitrobacteraceae</taxon>
        <taxon>Rhodopseudomonas</taxon>
    </lineage>
</organism>
<dbReference type="PANTHER" id="PTHR43767:SF1">
    <property type="entry name" value="NONRIBOSOMAL PEPTIDE SYNTHASE PES1 (EUROFUNG)-RELATED"/>
    <property type="match status" value="1"/>
</dbReference>
<dbReference type="InterPro" id="IPR020845">
    <property type="entry name" value="AMP-binding_CS"/>
</dbReference>
<dbReference type="InterPro" id="IPR042099">
    <property type="entry name" value="ANL_N_sf"/>
</dbReference>
<name>A0A933VT55_RHOPL</name>
<dbReference type="AlphaFoldDB" id="A0A933VT55"/>